<comment type="subcellular location">
    <subcellularLocation>
        <location evidence="1">Nucleus</location>
    </subcellularLocation>
</comment>
<dbReference type="PROSITE" id="PS50982">
    <property type="entry name" value="MBD"/>
    <property type="match status" value="4"/>
</dbReference>
<evidence type="ECO:0000259" key="7">
    <source>
        <dbReference type="PROSITE" id="PS50982"/>
    </source>
</evidence>
<dbReference type="Pfam" id="PF01429">
    <property type="entry name" value="MBD"/>
    <property type="match status" value="2"/>
</dbReference>
<feature type="region of interest" description="Disordered" evidence="6">
    <location>
        <begin position="312"/>
        <end position="393"/>
    </location>
</feature>
<keyword evidence="9" id="KW-1185">Reference proteome</keyword>
<evidence type="ECO:0000256" key="6">
    <source>
        <dbReference type="SAM" id="MobiDB-lite"/>
    </source>
</evidence>
<dbReference type="PANTHER" id="PTHR34067:SF23">
    <property type="entry name" value="DNA-BINDING DOMAIN-CONTAINING PROTEIN-RELATED"/>
    <property type="match status" value="1"/>
</dbReference>
<dbReference type="GO" id="GO:0003677">
    <property type="term" value="F:DNA binding"/>
    <property type="evidence" value="ECO:0007669"/>
    <property type="project" value="UniProtKB-KW"/>
</dbReference>
<dbReference type="Proteomes" id="UP000326396">
    <property type="component" value="Linkage Group LG4"/>
</dbReference>
<feature type="compositionally biased region" description="Polar residues" evidence="6">
    <location>
        <begin position="52"/>
        <end position="63"/>
    </location>
</feature>
<feature type="region of interest" description="Disordered" evidence="6">
    <location>
        <begin position="51"/>
        <end position="105"/>
    </location>
</feature>
<organism evidence="8 9">
    <name type="scientific">Mikania micrantha</name>
    <name type="common">bitter vine</name>
    <dbReference type="NCBI Taxonomy" id="192012"/>
    <lineage>
        <taxon>Eukaryota</taxon>
        <taxon>Viridiplantae</taxon>
        <taxon>Streptophyta</taxon>
        <taxon>Embryophyta</taxon>
        <taxon>Tracheophyta</taxon>
        <taxon>Spermatophyta</taxon>
        <taxon>Magnoliopsida</taxon>
        <taxon>eudicotyledons</taxon>
        <taxon>Gunneridae</taxon>
        <taxon>Pentapetalae</taxon>
        <taxon>asterids</taxon>
        <taxon>campanulids</taxon>
        <taxon>Asterales</taxon>
        <taxon>Asteraceae</taxon>
        <taxon>Asteroideae</taxon>
        <taxon>Heliantheae alliance</taxon>
        <taxon>Eupatorieae</taxon>
        <taxon>Mikania</taxon>
    </lineage>
</organism>
<evidence type="ECO:0000256" key="1">
    <source>
        <dbReference type="ARBA" id="ARBA00004123"/>
    </source>
</evidence>
<feature type="compositionally biased region" description="Polar residues" evidence="6">
    <location>
        <begin position="562"/>
        <end position="593"/>
    </location>
</feature>
<keyword evidence="4" id="KW-0804">Transcription</keyword>
<keyword evidence="3" id="KW-0238">DNA-binding</keyword>
<sequence length="704" mass="77682">MGSEDWPDWLPGDWSVHIRKIDGRKVKCYIDSEGHKCYSKPQVFDYLRKTNRSIPNENTQNADGSAIDLSVDPNAPHTDEVPEPSRGEPLTKLTPRTARRKSISGDISEDVLAGGGSFVGSSSYKRHRGDTSWLPVGWTVEDKYRKGGSSTGMKYKMYTDPISGQKFFSKPQVLNFLAKTNRSADGQEAIFAEPISATPISAWQEKPTTEPDSSQIYEAAEVEKTTKKETESPRLSSDYEVTSRTPAEGLPPGWIKETRMRNRSKRNDTYYLDPLSEYAFCSKKDALRYLESGDVKTCVSRPLKKNMINDDPLNVNLTMNGEELTPPPGQSKGTEASNDLTNGSVDKFTNGSGIENPKPVRSITGGSFSTPNTTRKEARSTSGGSFSTPKEDSSWLPDGWLVDVRFKNSGVRYKIYKDPATGKQFYSKPTVLKYLGIVGSSNSVKRKQDSSANPTPTNATSPRRSRKRKDKSQNSDYQEVITTSAADGLPPGWIKEIRTKIYATHKRNDPFYTDPVSGYIFRSKVDAKRFLETGDVNLCAIRPKVKDKDGNEVFVFTNNVKKPTTEDGVSTETPEAENTNHKVSNRATKNSSLPVDAPARSSKRQNGKSPETAPTGEGPSEGNGAGQVKQVTGVNLEKQPDDDGNLTFDIPEDDNWTDQCIDFAVKTLTNEIMFNGQPISGGFQEENAGVETADVKETTPTKVN</sequence>
<feature type="compositionally biased region" description="Basic and acidic residues" evidence="6">
    <location>
        <begin position="77"/>
        <end position="86"/>
    </location>
</feature>
<evidence type="ECO:0000256" key="5">
    <source>
        <dbReference type="ARBA" id="ARBA00023242"/>
    </source>
</evidence>
<feature type="compositionally biased region" description="Polar residues" evidence="6">
    <location>
        <begin position="450"/>
        <end position="460"/>
    </location>
</feature>
<reference evidence="8 9" key="1">
    <citation type="submission" date="2019-05" db="EMBL/GenBank/DDBJ databases">
        <title>Mikania micrantha, genome provides insights into the molecular mechanism of rapid growth.</title>
        <authorList>
            <person name="Liu B."/>
        </authorList>
    </citation>
    <scope>NUCLEOTIDE SEQUENCE [LARGE SCALE GENOMIC DNA]</scope>
    <source>
        <strain evidence="8">NLD-2019</strain>
        <tissue evidence="8">Leaf</tissue>
    </source>
</reference>
<dbReference type="InterPro" id="IPR001739">
    <property type="entry name" value="Methyl_CpG_DNA-bd"/>
</dbReference>
<feature type="region of interest" description="Disordered" evidence="6">
    <location>
        <begin position="221"/>
        <end position="257"/>
    </location>
</feature>
<feature type="compositionally biased region" description="Basic and acidic residues" evidence="6">
    <location>
        <begin position="221"/>
        <end position="232"/>
    </location>
</feature>
<dbReference type="EMBL" id="SZYD01000014">
    <property type="protein sequence ID" value="KAD4178366.1"/>
    <property type="molecule type" value="Genomic_DNA"/>
</dbReference>
<feature type="region of interest" description="Disordered" evidence="6">
    <location>
        <begin position="562"/>
        <end position="627"/>
    </location>
</feature>
<feature type="domain" description="MBD" evidence="7">
    <location>
        <begin position="240"/>
        <end position="312"/>
    </location>
</feature>
<gene>
    <name evidence="8" type="ORF">E3N88_26957</name>
</gene>
<feature type="compositionally biased region" description="Polar residues" evidence="6">
    <location>
        <begin position="331"/>
        <end position="353"/>
    </location>
</feature>
<dbReference type="InterPro" id="IPR038945">
    <property type="entry name" value="MBD13-like"/>
</dbReference>
<proteinExistence type="predicted"/>
<name>A0A5N6MW55_9ASTR</name>
<dbReference type="AlphaFoldDB" id="A0A5N6MW55"/>
<evidence type="ECO:0000256" key="2">
    <source>
        <dbReference type="ARBA" id="ARBA00023015"/>
    </source>
</evidence>
<feature type="region of interest" description="Disordered" evidence="6">
    <location>
        <begin position="443"/>
        <end position="482"/>
    </location>
</feature>
<feature type="compositionally biased region" description="Basic and acidic residues" evidence="6">
    <location>
        <begin position="693"/>
        <end position="704"/>
    </location>
</feature>
<feature type="compositionally biased region" description="Polar residues" evidence="6">
    <location>
        <begin position="233"/>
        <end position="245"/>
    </location>
</feature>
<dbReference type="GO" id="GO:0005634">
    <property type="term" value="C:nucleus"/>
    <property type="evidence" value="ECO:0007669"/>
    <property type="project" value="UniProtKB-SubCell"/>
</dbReference>
<feature type="domain" description="MBD" evidence="7">
    <location>
        <begin position="479"/>
        <end position="561"/>
    </location>
</feature>
<feature type="compositionally biased region" description="Polar residues" evidence="6">
    <location>
        <begin position="364"/>
        <end position="373"/>
    </location>
</feature>
<dbReference type="PANTHER" id="PTHR34067">
    <property type="entry name" value="OS04G0193200 PROTEIN"/>
    <property type="match status" value="1"/>
</dbReference>
<evidence type="ECO:0000256" key="3">
    <source>
        <dbReference type="ARBA" id="ARBA00023125"/>
    </source>
</evidence>
<evidence type="ECO:0000313" key="8">
    <source>
        <dbReference type="EMBL" id="KAD4178366.1"/>
    </source>
</evidence>
<feature type="domain" description="MBD" evidence="7">
    <location>
        <begin position="386"/>
        <end position="455"/>
    </location>
</feature>
<accession>A0A5N6MW55</accession>
<keyword evidence="2" id="KW-0805">Transcription regulation</keyword>
<comment type="caution">
    <text evidence="8">The sequence shown here is derived from an EMBL/GenBank/DDBJ whole genome shotgun (WGS) entry which is preliminary data.</text>
</comment>
<feature type="region of interest" description="Disordered" evidence="6">
    <location>
        <begin position="682"/>
        <end position="704"/>
    </location>
</feature>
<evidence type="ECO:0000256" key="4">
    <source>
        <dbReference type="ARBA" id="ARBA00023163"/>
    </source>
</evidence>
<dbReference type="OrthoDB" id="10072024at2759"/>
<evidence type="ECO:0000313" key="9">
    <source>
        <dbReference type="Proteomes" id="UP000326396"/>
    </source>
</evidence>
<dbReference type="SUPFAM" id="SSF54171">
    <property type="entry name" value="DNA-binding domain"/>
    <property type="match status" value="5"/>
</dbReference>
<protein>
    <recommendedName>
        <fullName evidence="7">MBD domain-containing protein</fullName>
    </recommendedName>
</protein>
<dbReference type="Gene3D" id="3.30.890.10">
    <property type="entry name" value="Methyl-cpg-binding Protein 2, Chain A"/>
    <property type="match status" value="4"/>
</dbReference>
<keyword evidence="5" id="KW-0539">Nucleus</keyword>
<feature type="domain" description="MBD" evidence="7">
    <location>
        <begin position="124"/>
        <end position="198"/>
    </location>
</feature>
<dbReference type="InterPro" id="IPR016177">
    <property type="entry name" value="DNA-bd_dom_sf"/>
</dbReference>